<reference evidence="1 2" key="1">
    <citation type="submission" date="2017-09" db="EMBL/GenBank/DDBJ databases">
        <title>Genomics of the genus Arcobacter.</title>
        <authorList>
            <person name="Perez-Cataluna A."/>
            <person name="Figueras M.J."/>
            <person name="Salas-Masso N."/>
        </authorList>
    </citation>
    <scope>NUCLEOTIDE SEQUENCE [LARGE SCALE GENOMIC DNA]</scope>
    <source>
        <strain evidence="1 2">CECT 7386</strain>
    </source>
</reference>
<accession>A0AAX2ADJ1</accession>
<dbReference type="AlphaFoldDB" id="A0AAX2ADJ1"/>
<protein>
    <submittedName>
        <fullName evidence="1">Uncharacterized protein</fullName>
    </submittedName>
</protein>
<sequence>MTECAIRYFEKKDFSNIEKLISTLERLERKRVLNILISIFGVSEVIKCIEQNFIAIGLKKTLLTYIN</sequence>
<evidence type="ECO:0000313" key="2">
    <source>
        <dbReference type="Proteomes" id="UP000290092"/>
    </source>
</evidence>
<organism evidence="1 2">
    <name type="scientific">Malaciobacter mytili LMG 24559</name>
    <dbReference type="NCBI Taxonomy" id="1032238"/>
    <lineage>
        <taxon>Bacteria</taxon>
        <taxon>Pseudomonadati</taxon>
        <taxon>Campylobacterota</taxon>
        <taxon>Epsilonproteobacteria</taxon>
        <taxon>Campylobacterales</taxon>
        <taxon>Arcobacteraceae</taxon>
        <taxon>Malaciobacter</taxon>
    </lineage>
</organism>
<gene>
    <name evidence="1" type="ORF">CP985_10355</name>
</gene>
<dbReference type="EMBL" id="NXID01000039">
    <property type="protein sequence ID" value="RXK15097.1"/>
    <property type="molecule type" value="Genomic_DNA"/>
</dbReference>
<name>A0AAX2ADJ1_9BACT</name>
<dbReference type="RefSeq" id="WP_114843345.1">
    <property type="nucleotide sequence ID" value="NZ_CP031220.1"/>
</dbReference>
<keyword evidence="2" id="KW-1185">Reference proteome</keyword>
<evidence type="ECO:0000313" key="1">
    <source>
        <dbReference type="EMBL" id="RXK15097.1"/>
    </source>
</evidence>
<comment type="caution">
    <text evidence="1">The sequence shown here is derived from an EMBL/GenBank/DDBJ whole genome shotgun (WGS) entry which is preliminary data.</text>
</comment>
<dbReference type="Proteomes" id="UP000290092">
    <property type="component" value="Unassembled WGS sequence"/>
</dbReference>
<proteinExistence type="predicted"/>